<dbReference type="InterPro" id="IPR022893">
    <property type="entry name" value="Shikimate_DH_fam"/>
</dbReference>
<evidence type="ECO:0000313" key="6">
    <source>
        <dbReference type="Proteomes" id="UP000596202"/>
    </source>
</evidence>
<feature type="domain" description="Shikimate dehydrogenase substrate binding N-terminal" evidence="4">
    <location>
        <begin position="8"/>
        <end position="90"/>
    </location>
</feature>
<dbReference type="GO" id="GO:0009423">
    <property type="term" value="P:chorismate biosynthetic process"/>
    <property type="evidence" value="ECO:0007669"/>
    <property type="project" value="TreeGrafter"/>
</dbReference>
<keyword evidence="2" id="KW-0560">Oxidoreductase</keyword>
<dbReference type="GO" id="GO:0005829">
    <property type="term" value="C:cytosol"/>
    <property type="evidence" value="ECO:0007669"/>
    <property type="project" value="TreeGrafter"/>
</dbReference>
<name>A0A9Q6Z8E5_MYROD</name>
<dbReference type="PANTHER" id="PTHR21089:SF1">
    <property type="entry name" value="BIFUNCTIONAL 3-DEHYDROQUINATE DEHYDRATASE_SHIKIMATE DEHYDROGENASE, CHLOROPLASTIC"/>
    <property type="match status" value="1"/>
</dbReference>
<protein>
    <submittedName>
        <fullName evidence="5">Shikimate dehydrogenase</fullName>
    </submittedName>
</protein>
<dbReference type="EMBL" id="CP068108">
    <property type="protein sequence ID" value="QQU01347.1"/>
    <property type="molecule type" value="Genomic_DNA"/>
</dbReference>
<dbReference type="SUPFAM" id="SSF51735">
    <property type="entry name" value="NAD(P)-binding Rossmann-fold domains"/>
    <property type="match status" value="1"/>
</dbReference>
<dbReference type="CDD" id="cd01065">
    <property type="entry name" value="NAD_bind_Shikimate_DH"/>
    <property type="match status" value="1"/>
</dbReference>
<proteinExistence type="predicted"/>
<evidence type="ECO:0000256" key="3">
    <source>
        <dbReference type="ARBA" id="ARBA00023141"/>
    </source>
</evidence>
<dbReference type="InterPro" id="IPR013708">
    <property type="entry name" value="Shikimate_DH-bd_N"/>
</dbReference>
<dbReference type="InterPro" id="IPR036291">
    <property type="entry name" value="NAD(P)-bd_dom_sf"/>
</dbReference>
<keyword evidence="3" id="KW-0028">Amino-acid biosynthesis</keyword>
<dbReference type="Pfam" id="PF08501">
    <property type="entry name" value="Shikimate_dh_N"/>
    <property type="match status" value="1"/>
</dbReference>
<dbReference type="AlphaFoldDB" id="A0A9Q6Z8E5"/>
<keyword evidence="3" id="KW-0057">Aromatic amino acid biosynthesis</keyword>
<dbReference type="Gene3D" id="3.40.50.10860">
    <property type="entry name" value="Leucine Dehydrogenase, chain A, domain 1"/>
    <property type="match status" value="1"/>
</dbReference>
<dbReference type="OrthoDB" id="9792692at2"/>
<dbReference type="Proteomes" id="UP000596202">
    <property type="component" value="Chromosome"/>
</dbReference>
<reference evidence="5 6" key="1">
    <citation type="submission" date="2021-01" db="EMBL/GenBank/DDBJ databases">
        <title>FDA dAtabase for Regulatory Grade micrObial Sequences (FDA-ARGOS): Supporting development and validation of Infectious Disease Dx tests.</title>
        <authorList>
            <person name="Sproer C."/>
            <person name="Gronow S."/>
            <person name="Severitt S."/>
            <person name="Schroder I."/>
            <person name="Tallon L."/>
            <person name="Sadzewicz L."/>
            <person name="Zhao X."/>
            <person name="Boylan J."/>
            <person name="Ott S."/>
            <person name="Bowen H."/>
            <person name="Vavikolanu K."/>
            <person name="Mehta A."/>
            <person name="Aluvathingal J."/>
            <person name="Nadendla S."/>
            <person name="Lowell S."/>
            <person name="Myers T."/>
            <person name="Yan Y."/>
            <person name="Sichtig H."/>
        </authorList>
    </citation>
    <scope>NUCLEOTIDE SEQUENCE [LARGE SCALE GENOMIC DNA]</scope>
    <source>
        <strain evidence="5 6">FDAARGOS_1131</strain>
    </source>
</reference>
<evidence type="ECO:0000256" key="1">
    <source>
        <dbReference type="ARBA" id="ARBA00004871"/>
    </source>
</evidence>
<dbReference type="GO" id="GO:0004764">
    <property type="term" value="F:shikimate 3-dehydrogenase (NADP+) activity"/>
    <property type="evidence" value="ECO:0007669"/>
    <property type="project" value="InterPro"/>
</dbReference>
<dbReference type="GO" id="GO:0009073">
    <property type="term" value="P:aromatic amino acid family biosynthetic process"/>
    <property type="evidence" value="ECO:0007669"/>
    <property type="project" value="UniProtKB-KW"/>
</dbReference>
<dbReference type="GO" id="GO:0019632">
    <property type="term" value="P:shikimate metabolic process"/>
    <property type="evidence" value="ECO:0007669"/>
    <property type="project" value="TreeGrafter"/>
</dbReference>
<sequence length="251" mass="28824">MIKKQYGLIGKDIAYSFSQEYFTEKFKQLQLTDSQYSNFDLAKISEFSDILERFDNLKGLNVTIPYKQAIIPYLDSLSKKAAAIGAVNTIRITRKNKLKGYNTDWYGFYHSLKPLLKKQHTHALILGTGGASKAIEYALAKLGIAYKFVSRTKQDTEFTYEELTQAILKQYTVIINTTPLGTFPDVEAKPNIPYQYLTNQHLVYDLIYNPAQTTFLRLAAEQQATTKNGHEMLVLQAEKAYKIWSKRFEQD</sequence>
<comment type="pathway">
    <text evidence="1">Metabolic intermediate biosynthesis; chorismate biosynthesis; chorismate from D-erythrose 4-phosphate and phosphoenolpyruvate: step 4/7.</text>
</comment>
<organism evidence="5 6">
    <name type="scientific">Myroides odoratus</name>
    <name type="common">Flavobacterium odoratum</name>
    <dbReference type="NCBI Taxonomy" id="256"/>
    <lineage>
        <taxon>Bacteria</taxon>
        <taxon>Pseudomonadati</taxon>
        <taxon>Bacteroidota</taxon>
        <taxon>Flavobacteriia</taxon>
        <taxon>Flavobacteriales</taxon>
        <taxon>Flavobacteriaceae</taxon>
        <taxon>Myroides</taxon>
    </lineage>
</organism>
<accession>A0A9Q6Z8E5</accession>
<dbReference type="Gene3D" id="3.40.50.720">
    <property type="entry name" value="NAD(P)-binding Rossmann-like Domain"/>
    <property type="match status" value="1"/>
</dbReference>
<evidence type="ECO:0000256" key="2">
    <source>
        <dbReference type="ARBA" id="ARBA00023002"/>
    </source>
</evidence>
<gene>
    <name evidence="5" type="ORF">I6I88_06275</name>
</gene>
<dbReference type="GeneID" id="93527253"/>
<dbReference type="GO" id="GO:0050661">
    <property type="term" value="F:NADP binding"/>
    <property type="evidence" value="ECO:0007669"/>
    <property type="project" value="TreeGrafter"/>
</dbReference>
<evidence type="ECO:0000259" key="4">
    <source>
        <dbReference type="Pfam" id="PF08501"/>
    </source>
</evidence>
<dbReference type="SUPFAM" id="SSF53223">
    <property type="entry name" value="Aminoacid dehydrogenase-like, N-terminal domain"/>
    <property type="match status" value="1"/>
</dbReference>
<evidence type="ECO:0000313" key="5">
    <source>
        <dbReference type="EMBL" id="QQU01347.1"/>
    </source>
</evidence>
<dbReference type="RefSeq" id="WP_002991819.1">
    <property type="nucleotide sequence ID" value="NZ_CP068108.1"/>
</dbReference>
<dbReference type="PANTHER" id="PTHR21089">
    <property type="entry name" value="SHIKIMATE DEHYDROGENASE"/>
    <property type="match status" value="1"/>
</dbReference>
<dbReference type="InterPro" id="IPR046346">
    <property type="entry name" value="Aminoacid_DH-like_N_sf"/>
</dbReference>